<sequence length="69" mass="7790">MGLCWTSSFCHQNFGEEKNDESGFSIAKGEGEEEQPPSPDLHSRRKKRKLALLESSSQNSSFVLIFENL</sequence>
<proteinExistence type="predicted"/>
<name>A0A5N5H1D6_9ROSA</name>
<evidence type="ECO:0000313" key="2">
    <source>
        <dbReference type="EMBL" id="KAB2621685.1"/>
    </source>
</evidence>
<organism evidence="2 3">
    <name type="scientific">Pyrus ussuriensis x Pyrus communis</name>
    <dbReference type="NCBI Taxonomy" id="2448454"/>
    <lineage>
        <taxon>Eukaryota</taxon>
        <taxon>Viridiplantae</taxon>
        <taxon>Streptophyta</taxon>
        <taxon>Embryophyta</taxon>
        <taxon>Tracheophyta</taxon>
        <taxon>Spermatophyta</taxon>
        <taxon>Magnoliopsida</taxon>
        <taxon>eudicotyledons</taxon>
        <taxon>Gunneridae</taxon>
        <taxon>Pentapetalae</taxon>
        <taxon>rosids</taxon>
        <taxon>fabids</taxon>
        <taxon>Rosales</taxon>
        <taxon>Rosaceae</taxon>
        <taxon>Amygdaloideae</taxon>
        <taxon>Maleae</taxon>
        <taxon>Pyrus</taxon>
    </lineage>
</organism>
<comment type="caution">
    <text evidence="2">The sequence shown here is derived from an EMBL/GenBank/DDBJ whole genome shotgun (WGS) entry which is preliminary data.</text>
</comment>
<gene>
    <name evidence="2" type="ORF">D8674_023867</name>
</gene>
<dbReference type="AlphaFoldDB" id="A0A5N5H1D6"/>
<protein>
    <submittedName>
        <fullName evidence="2">Uncharacterized protein</fullName>
    </submittedName>
</protein>
<reference evidence="3" key="2">
    <citation type="submission" date="2019-10" db="EMBL/GenBank/DDBJ databases">
        <title>A de novo genome assembly of a pear dwarfing rootstock.</title>
        <authorList>
            <person name="Wang F."/>
            <person name="Wang J."/>
            <person name="Li S."/>
            <person name="Zhang Y."/>
            <person name="Fang M."/>
            <person name="Ma L."/>
            <person name="Zhao Y."/>
            <person name="Jiang S."/>
        </authorList>
    </citation>
    <scope>NUCLEOTIDE SEQUENCE [LARGE SCALE GENOMIC DNA]</scope>
</reference>
<feature type="region of interest" description="Disordered" evidence="1">
    <location>
        <begin position="16"/>
        <end position="49"/>
    </location>
</feature>
<keyword evidence="3" id="KW-1185">Reference proteome</keyword>
<reference evidence="2 3" key="1">
    <citation type="submission" date="2019-09" db="EMBL/GenBank/DDBJ databases">
        <authorList>
            <person name="Ou C."/>
        </authorList>
    </citation>
    <scope>NUCLEOTIDE SEQUENCE [LARGE SCALE GENOMIC DNA]</scope>
    <source>
        <strain evidence="2">S2</strain>
        <tissue evidence="2">Leaf</tissue>
    </source>
</reference>
<accession>A0A5N5H1D6</accession>
<dbReference type="EMBL" id="SMOL01000231">
    <property type="protein sequence ID" value="KAB2621685.1"/>
    <property type="molecule type" value="Genomic_DNA"/>
</dbReference>
<evidence type="ECO:0000256" key="1">
    <source>
        <dbReference type="SAM" id="MobiDB-lite"/>
    </source>
</evidence>
<evidence type="ECO:0000313" key="3">
    <source>
        <dbReference type="Proteomes" id="UP000327157"/>
    </source>
</evidence>
<dbReference type="Proteomes" id="UP000327157">
    <property type="component" value="Chromosome 4"/>
</dbReference>
<reference evidence="2 3" key="3">
    <citation type="submission" date="2019-11" db="EMBL/GenBank/DDBJ databases">
        <title>A de novo genome assembly of a pear dwarfing rootstock.</title>
        <authorList>
            <person name="Wang F."/>
            <person name="Wang J."/>
            <person name="Li S."/>
            <person name="Zhang Y."/>
            <person name="Fang M."/>
            <person name="Ma L."/>
            <person name="Zhao Y."/>
            <person name="Jiang S."/>
        </authorList>
    </citation>
    <scope>NUCLEOTIDE SEQUENCE [LARGE SCALE GENOMIC DNA]</scope>
    <source>
        <strain evidence="2">S2</strain>
        <tissue evidence="2">Leaf</tissue>
    </source>
</reference>